<dbReference type="EMBL" id="PVGH01000107">
    <property type="protein sequence ID" value="PRF54655.1"/>
    <property type="molecule type" value="Genomic_DNA"/>
</dbReference>
<dbReference type="AlphaFoldDB" id="A0A2S9MBE2"/>
<organism evidence="1 2">
    <name type="scientific">Burkholderia multivorans</name>
    <dbReference type="NCBI Taxonomy" id="87883"/>
    <lineage>
        <taxon>Bacteria</taxon>
        <taxon>Pseudomonadati</taxon>
        <taxon>Pseudomonadota</taxon>
        <taxon>Betaproteobacteria</taxon>
        <taxon>Burkholderiales</taxon>
        <taxon>Burkholderiaceae</taxon>
        <taxon>Burkholderia</taxon>
        <taxon>Burkholderia cepacia complex</taxon>
    </lineage>
</organism>
<gene>
    <name evidence="1" type="ORF">C6Q15_28230</name>
</gene>
<protein>
    <submittedName>
        <fullName evidence="1">Uncharacterized protein</fullName>
    </submittedName>
</protein>
<sequence>MLTARVADLLHLLEFATIYTPTEGDGPQIIAAIRDIKAFLAAHPGQPEPRAEVTDEQIADMFERVTGYSIENGRAALNDADILGFARELLDAARAGEAS</sequence>
<reference evidence="1 2" key="1">
    <citation type="submission" date="2018-03" db="EMBL/GenBank/DDBJ databases">
        <authorList>
            <person name="Keele B.F."/>
        </authorList>
    </citation>
    <scope>NUCLEOTIDE SEQUENCE [LARGE SCALE GENOMIC DNA]</scope>
    <source>
        <strain evidence="1 2">AU19729</strain>
    </source>
</reference>
<name>A0A2S9MBE2_9BURK</name>
<evidence type="ECO:0000313" key="2">
    <source>
        <dbReference type="Proteomes" id="UP000238982"/>
    </source>
</evidence>
<comment type="caution">
    <text evidence="1">The sequence shown here is derived from an EMBL/GenBank/DDBJ whole genome shotgun (WGS) entry which is preliminary data.</text>
</comment>
<proteinExistence type="predicted"/>
<dbReference type="Proteomes" id="UP000238982">
    <property type="component" value="Unassembled WGS sequence"/>
</dbReference>
<evidence type="ECO:0000313" key="1">
    <source>
        <dbReference type="EMBL" id="PRF54655.1"/>
    </source>
</evidence>
<accession>A0A2S9MBE2</accession>